<dbReference type="Pfam" id="PF00179">
    <property type="entry name" value="UQ_con"/>
    <property type="match status" value="1"/>
</dbReference>
<dbReference type="PROSITE" id="PS00183">
    <property type="entry name" value="UBC_1"/>
    <property type="match status" value="1"/>
</dbReference>
<evidence type="ECO:0000313" key="6">
    <source>
        <dbReference type="EMBL" id="KAJ2750912.1"/>
    </source>
</evidence>
<comment type="similarity">
    <text evidence="4">Belongs to the ubiquitin-conjugating enzyme family.</text>
</comment>
<proteinExistence type="inferred from homology"/>
<dbReference type="InterPro" id="IPR016135">
    <property type="entry name" value="UBQ-conjugating_enzyme/RWD"/>
</dbReference>
<evidence type="ECO:0000256" key="4">
    <source>
        <dbReference type="RuleBase" id="RU362109"/>
    </source>
</evidence>
<sequence>MNSASSSTMTDPGMVRIASIKLSKELKDLLKNPNPSFSVGLIDDDLFKWNITLFGPADTPYDGGVFQAVMNFPTGYPYAPPTLTFKTEMWHPNVYKDGRVCISILHTAGDDPHGYEDAEERWSPAQTVETILISVLAMLSSPNDESPANIDAALEIRNDPKVFRRNARRCAERSTEVPCKDLGKGKSISH</sequence>
<dbReference type="PANTHER" id="PTHR24067">
    <property type="entry name" value="UBIQUITIN-CONJUGATING ENZYME E2"/>
    <property type="match status" value="1"/>
</dbReference>
<dbReference type="EMBL" id="JANBUH010000477">
    <property type="protein sequence ID" value="KAJ2750912.1"/>
    <property type="molecule type" value="Genomic_DNA"/>
</dbReference>
<feature type="active site" description="Glycyl thioester intermediate" evidence="3">
    <location>
        <position position="101"/>
    </location>
</feature>
<dbReference type="Gene3D" id="3.10.110.10">
    <property type="entry name" value="Ubiquitin Conjugating Enzyme"/>
    <property type="match status" value="1"/>
</dbReference>
<dbReference type="AlphaFoldDB" id="A0A9W8GX31"/>
<protein>
    <recommendedName>
        <fullName evidence="5">UBC core domain-containing protein</fullName>
    </recommendedName>
</protein>
<keyword evidence="1" id="KW-0808">Transferase</keyword>
<dbReference type="FunFam" id="3.10.110.10:FF:000051">
    <property type="entry name" value="ubiquitin-conjugating enzyme E2 R2-like"/>
    <property type="match status" value="1"/>
</dbReference>
<keyword evidence="7" id="KW-1185">Reference proteome</keyword>
<dbReference type="InterPro" id="IPR000608">
    <property type="entry name" value="UBC"/>
</dbReference>
<dbReference type="InterPro" id="IPR050113">
    <property type="entry name" value="Ub_conjugating_enzyme"/>
</dbReference>
<dbReference type="GO" id="GO:0005524">
    <property type="term" value="F:ATP binding"/>
    <property type="evidence" value="ECO:0007669"/>
    <property type="project" value="UniProtKB-UniRule"/>
</dbReference>
<name>A0A9W8GX31_9FUNG</name>
<evidence type="ECO:0000259" key="5">
    <source>
        <dbReference type="PROSITE" id="PS50127"/>
    </source>
</evidence>
<dbReference type="InterPro" id="IPR023313">
    <property type="entry name" value="UBQ-conjugating_AS"/>
</dbReference>
<keyword evidence="2 4" id="KW-0833">Ubl conjugation pathway</keyword>
<dbReference type="OrthoDB" id="19692at2759"/>
<keyword evidence="4" id="KW-0547">Nucleotide-binding</keyword>
<dbReference type="Proteomes" id="UP001140011">
    <property type="component" value="Unassembled WGS sequence"/>
</dbReference>
<organism evidence="6 7">
    <name type="scientific">Coemansia pectinata</name>
    <dbReference type="NCBI Taxonomy" id="1052879"/>
    <lineage>
        <taxon>Eukaryota</taxon>
        <taxon>Fungi</taxon>
        <taxon>Fungi incertae sedis</taxon>
        <taxon>Zoopagomycota</taxon>
        <taxon>Kickxellomycotina</taxon>
        <taxon>Kickxellomycetes</taxon>
        <taxon>Kickxellales</taxon>
        <taxon>Kickxellaceae</taxon>
        <taxon>Coemansia</taxon>
    </lineage>
</organism>
<dbReference type="GO" id="GO:0016740">
    <property type="term" value="F:transferase activity"/>
    <property type="evidence" value="ECO:0007669"/>
    <property type="project" value="UniProtKB-KW"/>
</dbReference>
<evidence type="ECO:0000256" key="3">
    <source>
        <dbReference type="PROSITE-ProRule" id="PRU10133"/>
    </source>
</evidence>
<feature type="domain" description="UBC core" evidence="5">
    <location>
        <begin position="17"/>
        <end position="176"/>
    </location>
</feature>
<gene>
    <name evidence="6" type="ORF">GGI19_004827</name>
</gene>
<evidence type="ECO:0000313" key="7">
    <source>
        <dbReference type="Proteomes" id="UP001140011"/>
    </source>
</evidence>
<reference evidence="6" key="1">
    <citation type="submission" date="2022-07" db="EMBL/GenBank/DDBJ databases">
        <title>Phylogenomic reconstructions and comparative analyses of Kickxellomycotina fungi.</title>
        <authorList>
            <person name="Reynolds N.K."/>
            <person name="Stajich J.E."/>
            <person name="Barry K."/>
            <person name="Grigoriev I.V."/>
            <person name="Crous P."/>
            <person name="Smith M.E."/>
        </authorList>
    </citation>
    <scope>NUCLEOTIDE SEQUENCE</scope>
    <source>
        <strain evidence="6">BCRC 34297</strain>
    </source>
</reference>
<comment type="caution">
    <text evidence="6">The sequence shown here is derived from an EMBL/GenBank/DDBJ whole genome shotgun (WGS) entry which is preliminary data.</text>
</comment>
<dbReference type="SMART" id="SM00212">
    <property type="entry name" value="UBCc"/>
    <property type="match status" value="1"/>
</dbReference>
<keyword evidence="4" id="KW-0067">ATP-binding</keyword>
<accession>A0A9W8GX31</accession>
<dbReference type="SUPFAM" id="SSF54495">
    <property type="entry name" value="UBC-like"/>
    <property type="match status" value="1"/>
</dbReference>
<dbReference type="CDD" id="cd23795">
    <property type="entry name" value="UBCc_UBE2G1"/>
    <property type="match status" value="1"/>
</dbReference>
<evidence type="ECO:0000256" key="1">
    <source>
        <dbReference type="ARBA" id="ARBA00022679"/>
    </source>
</evidence>
<dbReference type="PROSITE" id="PS50127">
    <property type="entry name" value="UBC_2"/>
    <property type="match status" value="1"/>
</dbReference>
<evidence type="ECO:0000256" key="2">
    <source>
        <dbReference type="ARBA" id="ARBA00022786"/>
    </source>
</evidence>